<comment type="similarity">
    <text evidence="1 2">Belongs to the anti-sigma-factor antagonist family.</text>
</comment>
<sequence>MDFELTEYKRSTVIYTSGRIDSYTAPEVEEALNQLIEKGQYNIIFDMRDVTFISSAGWWALIRVQKEVKKMNRGELVLVKLDQRIRESMDLVGISPYFTIYDDLLEAVGNM</sequence>
<dbReference type="PROSITE" id="PS50801">
    <property type="entry name" value="STAS"/>
    <property type="match status" value="1"/>
</dbReference>
<gene>
    <name evidence="4" type="ORF">XD73_0803</name>
</gene>
<dbReference type="NCBIfam" id="TIGR00377">
    <property type="entry name" value="ant_ant_sig"/>
    <property type="match status" value="1"/>
</dbReference>
<feature type="domain" description="STAS" evidence="3">
    <location>
        <begin position="1"/>
        <end position="111"/>
    </location>
</feature>
<evidence type="ECO:0000259" key="3">
    <source>
        <dbReference type="PROSITE" id="PS50801"/>
    </source>
</evidence>
<dbReference type="Pfam" id="PF01740">
    <property type="entry name" value="STAS"/>
    <property type="match status" value="1"/>
</dbReference>
<dbReference type="SUPFAM" id="SSF52091">
    <property type="entry name" value="SpoIIaa-like"/>
    <property type="match status" value="1"/>
</dbReference>
<evidence type="ECO:0000313" key="5">
    <source>
        <dbReference type="Proteomes" id="UP000064249"/>
    </source>
</evidence>
<dbReference type="InterPro" id="IPR036513">
    <property type="entry name" value="STAS_dom_sf"/>
</dbReference>
<dbReference type="Proteomes" id="UP000064249">
    <property type="component" value="Unassembled WGS sequence"/>
</dbReference>
<evidence type="ECO:0000256" key="1">
    <source>
        <dbReference type="ARBA" id="ARBA00009013"/>
    </source>
</evidence>
<dbReference type="AlphaFoldDB" id="A0A117LGR2"/>
<dbReference type="GO" id="GO:0043856">
    <property type="term" value="F:anti-sigma factor antagonist activity"/>
    <property type="evidence" value="ECO:0007669"/>
    <property type="project" value="InterPro"/>
</dbReference>
<dbReference type="EMBL" id="LGFU01000039">
    <property type="protein sequence ID" value="KUK46328.1"/>
    <property type="molecule type" value="Genomic_DNA"/>
</dbReference>
<dbReference type="CDD" id="cd07043">
    <property type="entry name" value="STAS_anti-anti-sigma_factors"/>
    <property type="match status" value="1"/>
</dbReference>
<accession>A0A117LGR2</accession>
<protein>
    <recommendedName>
        <fullName evidence="2">Anti-sigma factor antagonist</fullName>
    </recommendedName>
</protein>
<dbReference type="Gene3D" id="3.30.750.24">
    <property type="entry name" value="STAS domain"/>
    <property type="match status" value="1"/>
</dbReference>
<proteinExistence type="inferred from homology"/>
<evidence type="ECO:0000256" key="2">
    <source>
        <dbReference type="RuleBase" id="RU003749"/>
    </source>
</evidence>
<dbReference type="InterPro" id="IPR003658">
    <property type="entry name" value="Anti-sigma_ant"/>
</dbReference>
<name>A0A117LGR2_9CHLR</name>
<comment type="caution">
    <text evidence="4">The sequence shown here is derived from an EMBL/GenBank/DDBJ whole genome shotgun (WGS) entry which is preliminary data.</text>
</comment>
<dbReference type="PANTHER" id="PTHR33495">
    <property type="entry name" value="ANTI-SIGMA FACTOR ANTAGONIST TM_1081-RELATED-RELATED"/>
    <property type="match status" value="1"/>
</dbReference>
<reference evidence="4 5" key="1">
    <citation type="journal article" date="2015" name="MBio">
        <title>Genome-Resolved Metagenomic Analysis Reveals Roles for Candidate Phyla and Other Microbial Community Members in Biogeochemical Transformations in Oil Reservoirs.</title>
        <authorList>
            <person name="Hu P."/>
            <person name="Tom L."/>
            <person name="Singh A."/>
            <person name="Thomas B.C."/>
            <person name="Baker B.J."/>
            <person name="Piceno Y.M."/>
            <person name="Andersen G.L."/>
            <person name="Banfield J.F."/>
        </authorList>
    </citation>
    <scope>NUCLEOTIDE SEQUENCE [LARGE SCALE GENOMIC DNA]</scope>
    <source>
        <strain evidence="4">46_16</strain>
    </source>
</reference>
<organism evidence="4 5">
    <name type="scientific">Anaerolinea thermophila</name>
    <dbReference type="NCBI Taxonomy" id="167964"/>
    <lineage>
        <taxon>Bacteria</taxon>
        <taxon>Bacillati</taxon>
        <taxon>Chloroflexota</taxon>
        <taxon>Anaerolineae</taxon>
        <taxon>Anaerolineales</taxon>
        <taxon>Anaerolineaceae</taxon>
        <taxon>Anaerolinea</taxon>
    </lineage>
</organism>
<evidence type="ECO:0000313" key="4">
    <source>
        <dbReference type="EMBL" id="KUK46328.1"/>
    </source>
</evidence>
<dbReference type="InterPro" id="IPR002645">
    <property type="entry name" value="STAS_dom"/>
</dbReference>